<dbReference type="PANTHER" id="PTHR43242">
    <property type="entry name" value="NAD(P)-BINDING ROSSMANN-FOLD SUPERFAMILY PROTEIN"/>
    <property type="match status" value="1"/>
</dbReference>
<sequence length="303" mass="34825">MKKVLILGVTSNIGYRFYTMYQHRYDLYGTCRKLPDLKMLNVYELNSLSKEKLSMIINEVKPDIVINCIGIGSIDFCELNKEIAKEINFEVVKLLREIGYKAKYIFFSSASIYSGSANLYNEESIPMPLHFYGKLKVEADQYIKQKFDDYLILRPAPIIGVQQSFQRVNPATFIIRKLYQNLSIMLVNDVFSNLLFLDDCIKIMGELIDCDSQGDFNLAGNEIVSRYELGKMIAKAMHKDNGVIKACDSNYFKSLVPRPQNLILDNKKIKCEIGYEPLSISSAIEQIVKEQLNDLRKTLEEEI</sequence>
<evidence type="ECO:0000313" key="3">
    <source>
        <dbReference type="Proteomes" id="UP000595074"/>
    </source>
</evidence>
<dbReference type="InterPro" id="IPR029903">
    <property type="entry name" value="RmlD-like-bd"/>
</dbReference>
<dbReference type="Gene3D" id="3.40.50.720">
    <property type="entry name" value="NAD(P)-binding Rossmann-like Domain"/>
    <property type="match status" value="1"/>
</dbReference>
<accession>A0A7M1S8G2</accession>
<dbReference type="PANTHER" id="PTHR43242:SF1">
    <property type="entry name" value="NAD(P)-BINDING ROSSMANN-FOLD SUPERFAMILY PROTEIN"/>
    <property type="match status" value="1"/>
</dbReference>
<organism evidence="2 3">
    <name type="scientific">Sulfurovum indicum</name>
    <dbReference type="NCBI Taxonomy" id="2779528"/>
    <lineage>
        <taxon>Bacteria</taxon>
        <taxon>Pseudomonadati</taxon>
        <taxon>Campylobacterota</taxon>
        <taxon>Epsilonproteobacteria</taxon>
        <taxon>Campylobacterales</taxon>
        <taxon>Sulfurovaceae</taxon>
        <taxon>Sulfurovum</taxon>
    </lineage>
</organism>
<evidence type="ECO:0000259" key="1">
    <source>
        <dbReference type="Pfam" id="PF04321"/>
    </source>
</evidence>
<feature type="domain" description="RmlD-like substrate binding" evidence="1">
    <location>
        <begin position="3"/>
        <end position="290"/>
    </location>
</feature>
<gene>
    <name evidence="2" type="ORF">IMZ28_03885</name>
</gene>
<dbReference type="KEGG" id="sinu:IMZ28_03885"/>
<name>A0A7M1S8G2_9BACT</name>
<dbReference type="Pfam" id="PF04321">
    <property type="entry name" value="RmlD_sub_bind"/>
    <property type="match status" value="1"/>
</dbReference>
<keyword evidence="3" id="KW-1185">Reference proteome</keyword>
<dbReference type="AlphaFoldDB" id="A0A7M1S8G2"/>
<dbReference type="InterPro" id="IPR036291">
    <property type="entry name" value="NAD(P)-bd_dom_sf"/>
</dbReference>
<proteinExistence type="predicted"/>
<dbReference type="RefSeq" id="WP_197549438.1">
    <property type="nucleotide sequence ID" value="NZ_CP063164.1"/>
</dbReference>
<evidence type="ECO:0000313" key="2">
    <source>
        <dbReference type="EMBL" id="QOR62620.1"/>
    </source>
</evidence>
<dbReference type="Gene3D" id="3.90.25.10">
    <property type="entry name" value="UDP-galactose 4-epimerase, domain 1"/>
    <property type="match status" value="1"/>
</dbReference>
<dbReference type="Proteomes" id="UP000595074">
    <property type="component" value="Chromosome"/>
</dbReference>
<reference evidence="2 3" key="1">
    <citation type="submission" date="2020-10" db="EMBL/GenBank/DDBJ databases">
        <title>The genome of sulfurovum sp.</title>
        <authorList>
            <person name="Xie S."/>
            <person name="Shao Z."/>
            <person name="Jiang L."/>
        </authorList>
    </citation>
    <scope>NUCLEOTIDE SEQUENCE [LARGE SCALE GENOMIC DNA]</scope>
    <source>
        <strain evidence="2 3">ST-419</strain>
    </source>
</reference>
<dbReference type="EMBL" id="CP063164">
    <property type="protein sequence ID" value="QOR62620.1"/>
    <property type="molecule type" value="Genomic_DNA"/>
</dbReference>
<dbReference type="SUPFAM" id="SSF51735">
    <property type="entry name" value="NAD(P)-binding Rossmann-fold domains"/>
    <property type="match status" value="1"/>
</dbReference>
<protein>
    <submittedName>
        <fullName evidence="2">Sugar nucleotide-binding protein</fullName>
    </submittedName>
</protein>